<dbReference type="EMBL" id="KV426165">
    <property type="protein sequence ID" value="KZV86133.1"/>
    <property type="molecule type" value="Genomic_DNA"/>
</dbReference>
<evidence type="ECO:0000313" key="1">
    <source>
        <dbReference type="EMBL" id="KZV86133.1"/>
    </source>
</evidence>
<keyword evidence="2" id="KW-1185">Reference proteome</keyword>
<protein>
    <submittedName>
        <fullName evidence="1">Uncharacterized protein</fullName>
    </submittedName>
</protein>
<sequence length="77" mass="8382">MDNIGAPRQSYVCAGFWAASLWRMQGTSKGAIQECESAAFFPGFPAHHSLFESERERQDPTDLHTVTALALSALGVI</sequence>
<reference evidence="1 2" key="1">
    <citation type="journal article" date="2016" name="Mol. Biol. Evol.">
        <title>Comparative Genomics of Early-Diverging Mushroom-Forming Fungi Provides Insights into the Origins of Lignocellulose Decay Capabilities.</title>
        <authorList>
            <person name="Nagy L.G."/>
            <person name="Riley R."/>
            <person name="Tritt A."/>
            <person name="Adam C."/>
            <person name="Daum C."/>
            <person name="Floudas D."/>
            <person name="Sun H."/>
            <person name="Yadav J.S."/>
            <person name="Pangilinan J."/>
            <person name="Larsson K.H."/>
            <person name="Matsuura K."/>
            <person name="Barry K."/>
            <person name="Labutti K."/>
            <person name="Kuo R."/>
            <person name="Ohm R.A."/>
            <person name="Bhattacharya S.S."/>
            <person name="Shirouzu T."/>
            <person name="Yoshinaga Y."/>
            <person name="Martin F.M."/>
            <person name="Grigoriev I.V."/>
            <person name="Hibbett D.S."/>
        </authorList>
    </citation>
    <scope>NUCLEOTIDE SEQUENCE [LARGE SCALE GENOMIC DNA]</scope>
    <source>
        <strain evidence="1 2">HHB12029</strain>
    </source>
</reference>
<dbReference type="Proteomes" id="UP000077266">
    <property type="component" value="Unassembled WGS sequence"/>
</dbReference>
<gene>
    <name evidence="1" type="ORF">EXIGLDRAFT_725128</name>
</gene>
<evidence type="ECO:0000313" key="2">
    <source>
        <dbReference type="Proteomes" id="UP000077266"/>
    </source>
</evidence>
<organism evidence="1 2">
    <name type="scientific">Exidia glandulosa HHB12029</name>
    <dbReference type="NCBI Taxonomy" id="1314781"/>
    <lineage>
        <taxon>Eukaryota</taxon>
        <taxon>Fungi</taxon>
        <taxon>Dikarya</taxon>
        <taxon>Basidiomycota</taxon>
        <taxon>Agaricomycotina</taxon>
        <taxon>Agaricomycetes</taxon>
        <taxon>Auriculariales</taxon>
        <taxon>Exidiaceae</taxon>
        <taxon>Exidia</taxon>
    </lineage>
</organism>
<dbReference type="InParanoid" id="A0A165E5T2"/>
<accession>A0A165E5T2</accession>
<dbReference type="AlphaFoldDB" id="A0A165E5T2"/>
<name>A0A165E5T2_EXIGL</name>
<proteinExistence type="predicted"/>